<organism evidence="1 2">
    <name type="scientific">Candidatus Synechococcus spongiarum</name>
    <dbReference type="NCBI Taxonomy" id="431041"/>
    <lineage>
        <taxon>Bacteria</taxon>
        <taxon>Bacillati</taxon>
        <taxon>Cyanobacteriota</taxon>
        <taxon>Cyanophyceae</taxon>
        <taxon>Synechococcales</taxon>
        <taxon>Synechococcaceae</taxon>
        <taxon>Synechococcus</taxon>
    </lineage>
</organism>
<dbReference type="Proteomes" id="UP000182631">
    <property type="component" value="Unassembled WGS sequence"/>
</dbReference>
<name>A0A171DGY5_9SYNE</name>
<dbReference type="EMBL" id="FITM01000117">
    <property type="protein sequence ID" value="SAY39022.1"/>
    <property type="molecule type" value="Genomic_DNA"/>
</dbReference>
<dbReference type="AlphaFoldDB" id="A0A171DGY5"/>
<proteinExistence type="predicted"/>
<accession>A0A171DGY5</accession>
<protein>
    <recommendedName>
        <fullName evidence="3">Lipoprotein</fullName>
    </recommendedName>
</protein>
<dbReference type="PROSITE" id="PS51257">
    <property type="entry name" value="PROKAR_LIPOPROTEIN"/>
    <property type="match status" value="1"/>
</dbReference>
<evidence type="ECO:0008006" key="3">
    <source>
        <dbReference type="Google" id="ProtNLM"/>
    </source>
</evidence>
<reference evidence="2" key="1">
    <citation type="submission" date="2016-02" db="EMBL/GenBank/DDBJ databases">
        <authorList>
            <person name="liu f."/>
        </authorList>
    </citation>
    <scope>NUCLEOTIDE SEQUENCE [LARGE SCALE GENOMIC DNA]</scope>
</reference>
<evidence type="ECO:0000313" key="2">
    <source>
        <dbReference type="Proteomes" id="UP000182631"/>
    </source>
</evidence>
<sequence>MTKLARYFHASLTLQVGLLTLLGSCGFGGELPQAKPLPSSCLAQFGQESVEPGEHMALCDRIVASHPRLLRAHVDRFIVWQHYGREREACQKLFDVETTMATLTFTADDQDDFHFSVEVICRMQGGDG</sequence>
<gene>
    <name evidence="1" type="ORF">FLM9_1069</name>
</gene>
<keyword evidence="2" id="KW-1185">Reference proteome</keyword>
<evidence type="ECO:0000313" key="1">
    <source>
        <dbReference type="EMBL" id="SAY39022.1"/>
    </source>
</evidence>